<comment type="caution">
    <text evidence="2">The sequence shown here is derived from an EMBL/GenBank/DDBJ whole genome shotgun (WGS) entry which is preliminary data.</text>
</comment>
<proteinExistence type="predicted"/>
<feature type="compositionally biased region" description="Pro residues" evidence="1">
    <location>
        <begin position="439"/>
        <end position="450"/>
    </location>
</feature>
<evidence type="ECO:0000313" key="3">
    <source>
        <dbReference type="Proteomes" id="UP001482620"/>
    </source>
</evidence>
<sequence>MKQLPSTMPPSESLLKTDSLSSSEPVLSDGSVGSAPSLGISPGPSSTMDIGRNDQDETQDKMMVYCWKKEMDHPLNPDSWADLQKLSNSADDKDFDFKPGFMASFLDFLKTGKKESDLTLGHDEGEQEAFDACSSLKGGIRPLSSPPPSLPSTSPQPPPETFNEDGQGEAPDLALSGCPSPCKPLDEELKRNLETLPSFSSDEEDSVSKNQDLQKSISSAISALYDTPHSLAAVMASAMIKTQPSHSPLTPQEPSLSPPLPAIPPVVPTVENIKKETLTYSQQHTQGDEGQCLISPQPSRLNTEKRDSEQKEEEEREEEVRGTEIGIDEEIMREPENLEGQEKEQEEVDEKLPECLEAPKVEDPPSELALAPAPPSKSPSVSPSPPTYSSPSPLPPFSLSVPSSLPIQQGEDETGPTYLPPEAQPQPSSYHQASAAGTSPPPSTSPPAIPSSPLSSLPQSIPPPSTTPPPSSSDQDQDHEAGEPSPSSPCVSSPSSSSSEPPSPPTPEETPASQRLTSLHLAKKQADAAIAGESEEEDSESGGEGIFRERDEFVVRTEDIGTLKMALQTGREPPPIWRVQKALLQKFSPEIKDGQRQFCATSNISVLHLTQSTIIFS</sequence>
<feature type="compositionally biased region" description="Polar residues" evidence="1">
    <location>
        <begin position="242"/>
        <end position="253"/>
    </location>
</feature>
<feature type="region of interest" description="Disordered" evidence="1">
    <location>
        <begin position="242"/>
        <end position="549"/>
    </location>
</feature>
<feature type="compositionally biased region" description="Pro residues" evidence="1">
    <location>
        <begin position="372"/>
        <end position="396"/>
    </location>
</feature>
<feature type="compositionally biased region" description="Pro residues" evidence="1">
    <location>
        <begin position="144"/>
        <end position="160"/>
    </location>
</feature>
<feature type="compositionally biased region" description="Basic and acidic residues" evidence="1">
    <location>
        <begin position="350"/>
        <end position="363"/>
    </location>
</feature>
<feature type="compositionally biased region" description="Polar residues" evidence="1">
    <location>
        <begin position="1"/>
        <end position="25"/>
    </location>
</feature>
<accession>A0ABV0TSL6</accession>
<dbReference type="InterPro" id="IPR052466">
    <property type="entry name" value="DNA_MethProtect_Complex"/>
</dbReference>
<dbReference type="PANTHER" id="PTHR14709">
    <property type="entry name" value="GLUTAMINE AND SERINE-RICH PROTEIN 1-RELATED"/>
    <property type="match status" value="1"/>
</dbReference>
<protein>
    <submittedName>
        <fullName evidence="2">Uncharacterized protein</fullName>
    </submittedName>
</protein>
<feature type="compositionally biased region" description="Low complexity" evidence="1">
    <location>
        <begin position="397"/>
        <end position="406"/>
    </location>
</feature>
<feature type="compositionally biased region" description="Pro residues" evidence="1">
    <location>
        <begin position="460"/>
        <end position="471"/>
    </location>
</feature>
<feature type="compositionally biased region" description="Low complexity" evidence="1">
    <location>
        <begin position="483"/>
        <end position="500"/>
    </location>
</feature>
<feature type="compositionally biased region" description="Basic and acidic residues" evidence="1">
    <location>
        <begin position="330"/>
        <end position="343"/>
    </location>
</feature>
<dbReference type="Proteomes" id="UP001482620">
    <property type="component" value="Unassembled WGS sequence"/>
</dbReference>
<evidence type="ECO:0000256" key="1">
    <source>
        <dbReference type="SAM" id="MobiDB-lite"/>
    </source>
</evidence>
<organism evidence="2 3">
    <name type="scientific">Ilyodon furcidens</name>
    <name type="common">goldbreast splitfin</name>
    <dbReference type="NCBI Taxonomy" id="33524"/>
    <lineage>
        <taxon>Eukaryota</taxon>
        <taxon>Metazoa</taxon>
        <taxon>Chordata</taxon>
        <taxon>Craniata</taxon>
        <taxon>Vertebrata</taxon>
        <taxon>Euteleostomi</taxon>
        <taxon>Actinopterygii</taxon>
        <taxon>Neopterygii</taxon>
        <taxon>Teleostei</taxon>
        <taxon>Neoteleostei</taxon>
        <taxon>Acanthomorphata</taxon>
        <taxon>Ovalentaria</taxon>
        <taxon>Atherinomorphae</taxon>
        <taxon>Cyprinodontiformes</taxon>
        <taxon>Goodeidae</taxon>
        <taxon>Ilyodon</taxon>
    </lineage>
</organism>
<gene>
    <name evidence="2" type="ORF">ILYODFUR_006988</name>
</gene>
<dbReference type="EMBL" id="JAHRIQ010046781">
    <property type="protein sequence ID" value="MEQ2235907.1"/>
    <property type="molecule type" value="Genomic_DNA"/>
</dbReference>
<dbReference type="PANTHER" id="PTHR14709:SF1">
    <property type="entry name" value="PROLINE-RICH PROTEIN 12"/>
    <property type="match status" value="1"/>
</dbReference>
<reference evidence="2 3" key="1">
    <citation type="submission" date="2021-06" db="EMBL/GenBank/DDBJ databases">
        <authorList>
            <person name="Palmer J.M."/>
        </authorList>
    </citation>
    <scope>NUCLEOTIDE SEQUENCE [LARGE SCALE GENOMIC DNA]</scope>
    <source>
        <strain evidence="3">if_2019</strain>
        <tissue evidence="2">Muscle</tissue>
    </source>
</reference>
<feature type="compositionally biased region" description="Basic and acidic residues" evidence="1">
    <location>
        <begin position="184"/>
        <end position="193"/>
    </location>
</feature>
<feature type="region of interest" description="Disordered" evidence="1">
    <location>
        <begin position="1"/>
        <end position="57"/>
    </location>
</feature>
<feature type="region of interest" description="Disordered" evidence="1">
    <location>
        <begin position="136"/>
        <end position="213"/>
    </location>
</feature>
<keyword evidence="3" id="KW-1185">Reference proteome</keyword>
<feature type="compositionally biased region" description="Pro residues" evidence="1">
    <location>
        <begin position="256"/>
        <end position="267"/>
    </location>
</feature>
<evidence type="ECO:0000313" key="2">
    <source>
        <dbReference type="EMBL" id="MEQ2235907.1"/>
    </source>
</evidence>
<name>A0ABV0TSL6_9TELE</name>